<organism evidence="1 2">
    <name type="scientific">Trichinella pseudospiralis</name>
    <name type="common">Parasitic roundworm</name>
    <dbReference type="NCBI Taxonomy" id="6337"/>
    <lineage>
        <taxon>Eukaryota</taxon>
        <taxon>Metazoa</taxon>
        <taxon>Ecdysozoa</taxon>
        <taxon>Nematoda</taxon>
        <taxon>Enoplea</taxon>
        <taxon>Dorylaimia</taxon>
        <taxon>Trichinellida</taxon>
        <taxon>Trichinellidae</taxon>
        <taxon>Trichinella</taxon>
    </lineage>
</organism>
<protein>
    <submittedName>
        <fullName evidence="1">Uncharacterized protein</fullName>
    </submittedName>
</protein>
<dbReference type="EMBL" id="JYDT01000024">
    <property type="protein sequence ID" value="KRY90192.1"/>
    <property type="molecule type" value="Genomic_DNA"/>
</dbReference>
<gene>
    <name evidence="1" type="ORF">T4D_7540</name>
</gene>
<accession>A0A0V1FW19</accession>
<reference evidence="1 2" key="1">
    <citation type="submission" date="2015-01" db="EMBL/GenBank/DDBJ databases">
        <title>Evolution of Trichinella species and genotypes.</title>
        <authorList>
            <person name="Korhonen P.K."/>
            <person name="Edoardo P."/>
            <person name="Giuseppe L.R."/>
            <person name="Gasser R.B."/>
        </authorList>
    </citation>
    <scope>NUCLEOTIDE SEQUENCE [LARGE SCALE GENOMIC DNA]</scope>
    <source>
        <strain evidence="1">ISS470</strain>
    </source>
</reference>
<comment type="caution">
    <text evidence="1">The sequence shown here is derived from an EMBL/GenBank/DDBJ whole genome shotgun (WGS) entry which is preliminary data.</text>
</comment>
<keyword evidence="2" id="KW-1185">Reference proteome</keyword>
<evidence type="ECO:0000313" key="2">
    <source>
        <dbReference type="Proteomes" id="UP000054995"/>
    </source>
</evidence>
<sequence length="72" mass="8199">MVMKQLLRKNCRRIKLSTAQDGELMQLLRNFKQTLHTRLAISNVSVEVPCVSLILGQALQAPNNDNRLLLKL</sequence>
<name>A0A0V1FW19_TRIPS</name>
<evidence type="ECO:0000313" key="1">
    <source>
        <dbReference type="EMBL" id="KRY90192.1"/>
    </source>
</evidence>
<proteinExistence type="predicted"/>
<dbReference type="Proteomes" id="UP000054995">
    <property type="component" value="Unassembled WGS sequence"/>
</dbReference>
<dbReference type="AlphaFoldDB" id="A0A0V1FW19"/>